<dbReference type="InterPro" id="IPR056800">
    <property type="entry name" value="vWA_Ro60"/>
</dbReference>
<evidence type="ECO:0000313" key="2">
    <source>
        <dbReference type="EMBL" id="KAG8200901.1"/>
    </source>
</evidence>
<dbReference type="Proteomes" id="UP000827092">
    <property type="component" value="Unassembled WGS sequence"/>
</dbReference>
<dbReference type="GO" id="GO:1990904">
    <property type="term" value="C:ribonucleoprotein complex"/>
    <property type="evidence" value="ECO:0007669"/>
    <property type="project" value="TreeGrafter"/>
</dbReference>
<dbReference type="GO" id="GO:0003723">
    <property type="term" value="F:RNA binding"/>
    <property type="evidence" value="ECO:0007669"/>
    <property type="project" value="InterPro"/>
</dbReference>
<dbReference type="Gene3D" id="3.40.50.410">
    <property type="entry name" value="von Willebrand factor, type A domain"/>
    <property type="match status" value="1"/>
</dbReference>
<accession>A0AAV6VXS1</accession>
<dbReference type="AlphaFoldDB" id="A0AAV6VXS1"/>
<reference evidence="2 3" key="1">
    <citation type="journal article" date="2022" name="Nat. Ecol. Evol.">
        <title>A masculinizing supergene underlies an exaggerated male reproductive morph in a spider.</title>
        <authorList>
            <person name="Hendrickx F."/>
            <person name="De Corte Z."/>
            <person name="Sonet G."/>
            <person name="Van Belleghem S.M."/>
            <person name="Kostlbacher S."/>
            <person name="Vangestel C."/>
        </authorList>
    </citation>
    <scope>NUCLEOTIDE SEQUENCE [LARGE SCALE GENOMIC DNA]</scope>
    <source>
        <strain evidence="2">W744_W776</strain>
    </source>
</reference>
<keyword evidence="3" id="KW-1185">Reference proteome</keyword>
<proteinExistence type="predicted"/>
<evidence type="ECO:0000259" key="1">
    <source>
        <dbReference type="Pfam" id="PF25045"/>
    </source>
</evidence>
<dbReference type="EMBL" id="JAFNEN010000011">
    <property type="protein sequence ID" value="KAG8200901.1"/>
    <property type="molecule type" value="Genomic_DNA"/>
</dbReference>
<comment type="caution">
    <text evidence="2">The sequence shown here is derived from an EMBL/GenBank/DDBJ whole genome shotgun (WGS) entry which is preliminary data.</text>
</comment>
<sequence length="108" mass="11660">MNEVIMNLNKCAGCSAITPSHVSDILLMALVKSEATVVSTLAFSEEDVVQVDINDKMSLSDVVEHLSEVPKGPAVLSSPLNWALTKKIQFDTIIVFTHSLSATQDNNC</sequence>
<feature type="domain" description="RNA-binding protein RO60 vWA" evidence="1">
    <location>
        <begin position="8"/>
        <end position="104"/>
    </location>
</feature>
<gene>
    <name evidence="2" type="ORF">JTE90_020541</name>
</gene>
<organism evidence="2 3">
    <name type="scientific">Oedothorax gibbosus</name>
    <dbReference type="NCBI Taxonomy" id="931172"/>
    <lineage>
        <taxon>Eukaryota</taxon>
        <taxon>Metazoa</taxon>
        <taxon>Ecdysozoa</taxon>
        <taxon>Arthropoda</taxon>
        <taxon>Chelicerata</taxon>
        <taxon>Arachnida</taxon>
        <taxon>Araneae</taxon>
        <taxon>Araneomorphae</taxon>
        <taxon>Entelegynae</taxon>
        <taxon>Araneoidea</taxon>
        <taxon>Linyphiidae</taxon>
        <taxon>Erigoninae</taxon>
        <taxon>Oedothorax</taxon>
    </lineage>
</organism>
<dbReference type="InterPro" id="IPR040322">
    <property type="entry name" value="TROVE2"/>
</dbReference>
<evidence type="ECO:0000313" key="3">
    <source>
        <dbReference type="Proteomes" id="UP000827092"/>
    </source>
</evidence>
<dbReference type="PANTHER" id="PTHR14202">
    <property type="entry name" value="60 KDA RIBONUCLEOPROTEIN SSA/RO"/>
    <property type="match status" value="1"/>
</dbReference>
<dbReference type="Pfam" id="PF25045">
    <property type="entry name" value="vWA_Ro60"/>
    <property type="match status" value="1"/>
</dbReference>
<dbReference type="InterPro" id="IPR036465">
    <property type="entry name" value="vWFA_dom_sf"/>
</dbReference>
<name>A0AAV6VXS1_9ARAC</name>
<dbReference type="PANTHER" id="PTHR14202:SF0">
    <property type="entry name" value="RNA-BINDING PROTEIN RO60"/>
    <property type="match status" value="1"/>
</dbReference>
<dbReference type="SUPFAM" id="SSF53300">
    <property type="entry name" value="vWA-like"/>
    <property type="match status" value="1"/>
</dbReference>
<protein>
    <recommendedName>
        <fullName evidence="1">RNA-binding protein RO60 vWA domain-containing protein</fullName>
    </recommendedName>
</protein>